<evidence type="ECO:0000313" key="2">
    <source>
        <dbReference type="EMBL" id="CAD2216229.1"/>
    </source>
</evidence>
<dbReference type="Proteomes" id="UP000515908">
    <property type="component" value="Chromosome 06"/>
</dbReference>
<feature type="compositionally biased region" description="Polar residues" evidence="1">
    <location>
        <begin position="34"/>
        <end position="55"/>
    </location>
</feature>
<name>A0A7G2C9I6_9TRYP</name>
<reference evidence="2 3" key="1">
    <citation type="submission" date="2020-08" db="EMBL/GenBank/DDBJ databases">
        <authorList>
            <person name="Newling K."/>
            <person name="Davey J."/>
            <person name="Forrester S."/>
        </authorList>
    </citation>
    <scope>NUCLEOTIDE SEQUENCE [LARGE SCALE GENOMIC DNA]</scope>
    <source>
        <strain evidence="3">Crithidia deanei Carvalho (ATCC PRA-265)</strain>
    </source>
</reference>
<feature type="region of interest" description="Disordered" evidence="1">
    <location>
        <begin position="1"/>
        <end position="55"/>
    </location>
</feature>
<dbReference type="AlphaFoldDB" id="A0A7G2C9I6"/>
<evidence type="ECO:0000313" key="3">
    <source>
        <dbReference type="Proteomes" id="UP000515908"/>
    </source>
</evidence>
<proteinExistence type="predicted"/>
<dbReference type="VEuPathDB" id="TriTrypDB:ADEAN_000369000"/>
<feature type="compositionally biased region" description="Polar residues" evidence="1">
    <location>
        <begin position="169"/>
        <end position="200"/>
    </location>
</feature>
<feature type="region of interest" description="Disordered" evidence="1">
    <location>
        <begin position="167"/>
        <end position="227"/>
    </location>
</feature>
<protein>
    <submittedName>
        <fullName evidence="2">Uncharacterized protein</fullName>
    </submittedName>
</protein>
<evidence type="ECO:0000256" key="1">
    <source>
        <dbReference type="SAM" id="MobiDB-lite"/>
    </source>
</evidence>
<sequence>MEDQSSGFHVRVATSAHSLDSCMYEEENNETTHTRANQSVNYSPVVKNPQSNSLETSDTNPIIPFCTPLPQFTHPGTPVGEQQSQEGNGVRPMDSLLPFSAPTTPTLIKGTTKRGFSHDKKLEDLSRLKSNRSCSYPSNMPVPPNALNISLNHSCYSEATIIDKGPDWNESSVSGSSATHNATTDRSSCAGDTSTVQDQVLTVGDMGDSSARASEGHSGERGDMDPNRITCQRQREEYRQALHYTQKANGGLSLKEVLAQSAKENFNDDDEC</sequence>
<dbReference type="EMBL" id="LR877150">
    <property type="protein sequence ID" value="CAD2216229.1"/>
    <property type="molecule type" value="Genomic_DNA"/>
</dbReference>
<gene>
    <name evidence="2" type="ORF">ADEAN_000369000</name>
</gene>
<accession>A0A7G2C9I6</accession>
<keyword evidence="3" id="KW-1185">Reference proteome</keyword>
<feature type="compositionally biased region" description="Basic and acidic residues" evidence="1">
    <location>
        <begin position="214"/>
        <end position="226"/>
    </location>
</feature>
<organism evidence="2 3">
    <name type="scientific">Angomonas deanei</name>
    <dbReference type="NCBI Taxonomy" id="59799"/>
    <lineage>
        <taxon>Eukaryota</taxon>
        <taxon>Discoba</taxon>
        <taxon>Euglenozoa</taxon>
        <taxon>Kinetoplastea</taxon>
        <taxon>Metakinetoplastina</taxon>
        <taxon>Trypanosomatida</taxon>
        <taxon>Trypanosomatidae</taxon>
        <taxon>Strigomonadinae</taxon>
        <taxon>Angomonas</taxon>
    </lineage>
</organism>